<accession>A2BJ48</accession>
<dbReference type="GeneID" id="4782857"/>
<protein>
    <submittedName>
        <fullName evidence="1">Uncharacterized protein</fullName>
    </submittedName>
</protein>
<evidence type="ECO:0000313" key="1">
    <source>
        <dbReference type="EMBL" id="ABM80009.1"/>
    </source>
</evidence>
<gene>
    <name evidence="1" type="ordered locus">Hbut_0134</name>
</gene>
<reference evidence="1 2" key="1">
    <citation type="journal article" date="2007" name="Archaea">
        <title>The genome of Hyperthermus butylicus: a sulfur-reducing, peptide fermenting, neutrophilic Crenarchaeote growing up to 108 degrees C.</title>
        <authorList>
            <person name="Brugger K."/>
            <person name="Chen L."/>
            <person name="Stark M."/>
            <person name="Zibat A."/>
            <person name="Redder P."/>
            <person name="Ruepp A."/>
            <person name="Awayez M."/>
            <person name="She Q."/>
            <person name="Garrett R.A."/>
            <person name="Klenk H.P."/>
        </authorList>
    </citation>
    <scope>NUCLEOTIDE SEQUENCE [LARGE SCALE GENOMIC DNA]</scope>
    <source>
        <strain evidence="2">DSM 5456 / JCM 9403 / PLM1-5</strain>
    </source>
</reference>
<dbReference type="RefSeq" id="WP_011821326.1">
    <property type="nucleotide sequence ID" value="NC_008818.1"/>
</dbReference>
<organism evidence="1 2">
    <name type="scientific">Hyperthermus butylicus (strain DSM 5456 / JCM 9403 / PLM1-5)</name>
    <dbReference type="NCBI Taxonomy" id="415426"/>
    <lineage>
        <taxon>Archaea</taxon>
        <taxon>Thermoproteota</taxon>
        <taxon>Thermoprotei</taxon>
        <taxon>Desulfurococcales</taxon>
        <taxon>Pyrodictiaceae</taxon>
        <taxon>Hyperthermus</taxon>
    </lineage>
</organism>
<dbReference type="Proteomes" id="UP000002593">
    <property type="component" value="Chromosome"/>
</dbReference>
<sequence>MSLAALEVREKQSVAEREENEEQETLTAAGTAAVLVWTAEEGRRYIRRPQPPYALQVPKLRTCGDKTRQILAKAEELAVTDTGYRILRLWVPDDAFTGTTYYIVPIKTRLRGRKRTCIRIFADLDDAVHYALNPPRGTEPA</sequence>
<dbReference type="HOGENOM" id="CLU_1820990_0_0_2"/>
<name>A2BJ48_HYPBU</name>
<dbReference type="KEGG" id="hbu:Hbut_0134"/>
<keyword evidence="2" id="KW-1185">Reference proteome</keyword>
<proteinExistence type="predicted"/>
<dbReference type="EMBL" id="CP000493">
    <property type="protein sequence ID" value="ABM80009.1"/>
    <property type="molecule type" value="Genomic_DNA"/>
</dbReference>
<evidence type="ECO:0000313" key="2">
    <source>
        <dbReference type="Proteomes" id="UP000002593"/>
    </source>
</evidence>
<dbReference type="EnsemblBacteria" id="ABM80009">
    <property type="protein sequence ID" value="ABM80009"/>
    <property type="gene ID" value="Hbut_0134"/>
</dbReference>
<dbReference type="AlphaFoldDB" id="A2BJ48"/>